<organism evidence="3 4">
    <name type="scientific">Kingella pumchi</name>
    <dbReference type="NCBI Taxonomy" id="2779506"/>
    <lineage>
        <taxon>Bacteria</taxon>
        <taxon>Pseudomonadati</taxon>
        <taxon>Pseudomonadota</taxon>
        <taxon>Betaproteobacteria</taxon>
        <taxon>Neisseriales</taxon>
        <taxon>Neisseriaceae</taxon>
        <taxon>Kingella</taxon>
    </lineage>
</organism>
<feature type="signal peptide" evidence="1">
    <location>
        <begin position="1"/>
        <end position="23"/>
    </location>
</feature>
<dbReference type="InterPro" id="IPR016071">
    <property type="entry name" value="Staphylococal_nuclease_OB-fold"/>
</dbReference>
<dbReference type="Proteomes" id="UP001298424">
    <property type="component" value="Unassembled WGS sequence"/>
</dbReference>
<dbReference type="PANTHER" id="PTHR12302">
    <property type="entry name" value="EBNA2 BINDING PROTEIN P100"/>
    <property type="match status" value="1"/>
</dbReference>
<dbReference type="RefSeq" id="WP_238745088.1">
    <property type="nucleotide sequence ID" value="NZ_JAKOOW010000002.1"/>
</dbReference>
<evidence type="ECO:0000313" key="3">
    <source>
        <dbReference type="EMBL" id="MCG6503086.1"/>
    </source>
</evidence>
<protein>
    <submittedName>
        <fullName evidence="3">Thermonuclease family protein</fullName>
    </submittedName>
</protein>
<dbReference type="PANTHER" id="PTHR12302:SF26">
    <property type="entry name" value="BLR1266 PROTEIN"/>
    <property type="match status" value="1"/>
</dbReference>
<dbReference type="SMART" id="SM00318">
    <property type="entry name" value="SNc"/>
    <property type="match status" value="1"/>
</dbReference>
<dbReference type="PROSITE" id="PS50830">
    <property type="entry name" value="TNASE_3"/>
    <property type="match status" value="1"/>
</dbReference>
<dbReference type="Pfam" id="PF00565">
    <property type="entry name" value="SNase"/>
    <property type="match status" value="1"/>
</dbReference>
<keyword evidence="4" id="KW-1185">Reference proteome</keyword>
<dbReference type="PROSITE" id="PS51257">
    <property type="entry name" value="PROKAR_LIPOPROTEIN"/>
    <property type="match status" value="1"/>
</dbReference>
<feature type="domain" description="TNase-like" evidence="2">
    <location>
        <begin position="32"/>
        <end position="160"/>
    </location>
</feature>
<accession>A0ABS9NJX6</accession>
<sequence length="181" mass="20210">MKPMFPRLAALFAATLFTAACLAEPAAGAEEAGYAATVTAVADGDTVRVSDSHGRSRRVRLAYIDAPEMSQAGGIASRDALRQAVLGQKVRVEVFDTDQYRREVARISLSGRDVNLAQLANGHAWHYRSIARRRQDKADYARYAEAEQNARKTRSGLWRNSGAEAPWDYRRRERHHDNHAE</sequence>
<dbReference type="InterPro" id="IPR035437">
    <property type="entry name" value="SNase_OB-fold_sf"/>
</dbReference>
<dbReference type="PROSITE" id="PS01123">
    <property type="entry name" value="TNASE_1"/>
    <property type="match status" value="1"/>
</dbReference>
<evidence type="ECO:0000256" key="1">
    <source>
        <dbReference type="SAM" id="SignalP"/>
    </source>
</evidence>
<feature type="chain" id="PRO_5045247820" evidence="1">
    <location>
        <begin position="24"/>
        <end position="181"/>
    </location>
</feature>
<reference evidence="3 4" key="1">
    <citation type="submission" date="2022-02" db="EMBL/GenBank/DDBJ databases">
        <title>Genome sequence data of Kingella unionensis sp. nov. strain CICC 24913 (CCUG 75125).</title>
        <authorList>
            <person name="Xiao M."/>
        </authorList>
    </citation>
    <scope>NUCLEOTIDE SEQUENCE [LARGE SCALE GENOMIC DNA]</scope>
    <source>
        <strain evidence="3 4">CICC 24913</strain>
    </source>
</reference>
<dbReference type="InterPro" id="IPR002071">
    <property type="entry name" value="Thermonucl_AS"/>
</dbReference>
<dbReference type="EMBL" id="JAKOOW010000002">
    <property type="protein sequence ID" value="MCG6503086.1"/>
    <property type="molecule type" value="Genomic_DNA"/>
</dbReference>
<dbReference type="Gene3D" id="2.40.50.90">
    <property type="match status" value="1"/>
</dbReference>
<proteinExistence type="predicted"/>
<name>A0ABS9NJX6_9NEIS</name>
<keyword evidence="1" id="KW-0732">Signal</keyword>
<evidence type="ECO:0000313" key="4">
    <source>
        <dbReference type="Proteomes" id="UP001298424"/>
    </source>
</evidence>
<gene>
    <name evidence="3" type="ORF">MB824_01010</name>
</gene>
<comment type="caution">
    <text evidence="3">The sequence shown here is derived from an EMBL/GenBank/DDBJ whole genome shotgun (WGS) entry which is preliminary data.</text>
</comment>
<evidence type="ECO:0000259" key="2">
    <source>
        <dbReference type="PROSITE" id="PS50830"/>
    </source>
</evidence>
<dbReference type="SUPFAM" id="SSF50199">
    <property type="entry name" value="Staphylococcal nuclease"/>
    <property type="match status" value="1"/>
</dbReference>